<sequence length="933" mass="104706">MPGPIKNGRKDFGEGDDLVTAAKSLLDRAFRSHHSYYECFHYLLRTQSADGSWGMLPTTQTAGILDTASALLALLSHVKEPLQILDVAPHEIDLRIKRGVDSLNRQLATWNDIEETNHIGVELIVPTLLDSLENALDVPLFEFPCKEVLKTMHQEKVSHFDVENLYGKPSSVLHSLEAFIGKVDFDRLSHHLYHGSMMASPSSTAAYLIGAPNWDDRAEAYLSHIVKDGAGHGGGGIPGTFPTTHFECSWILATLLRAGFSYEEIDCDGLRGLSTILSNALQDENGVIGFAPHTADVDDTAKALLALSLIGQHVSPDNMIEIFEGKDHFTTFGLERDPSLTSNLHVLLCLLKQPNLTTYHPQILKATLFVCRWWWDSDDCVRDKWNLSHLYPTMLLVEAFSDLLSLIDSGELSNLFDESWKCKIGLSVFQAVLRIILNQSDDGSWGGYREQTCYAILALAQARHICFFIQIRDKLQECLDNGVSWLRSCSLQSQDLTWTSKTAYEVAFVAEAYKLAALMSALHHVPSVTIGQSFASAVPSAALEQYMKLVRKTALFSSLDEWEVRASIIESSFFVPLLHAQRVDIYPRDTVDIEEDRYLSIIPFTWVGCNNRSRTFASNRLLYDMMYLSLLGYQIDEYMEAVAGPAFGDISQLHQTIDRIIDTVIATAGLDGNAGSNVAISSKKKEATQNGNGYHSELQSIQKIEGTFTRFTNTVLNHKDVLRASRWDQETLHHEFRTFLHAHATQVKDNSRFSKQVSSDVFTAPTQSYFQWVNTTGGSHVACAYSFTFSNCLISANIRRGKDAFPSATQKYLIHCIMRHATNMCRMYNDFGSIARDNAERNVNSIHFPEFSSYDGKSLDLDDRKKRLGEIAEYEHNCLKRALEALEKQIQQDGGVCPLSSQARKFKIVKLFCDVTDLYDQLYVIKDLSSNLK</sequence>
<dbReference type="GO" id="GO:0016102">
    <property type="term" value="P:diterpenoid biosynthetic process"/>
    <property type="evidence" value="ECO:0007669"/>
    <property type="project" value="TreeGrafter"/>
</dbReference>
<keyword evidence="3" id="KW-0479">Metal-binding</keyword>
<comment type="cofactor">
    <cofactor evidence="1">
        <name>Mg(2+)</name>
        <dbReference type="ChEBI" id="CHEBI:18420"/>
    </cofactor>
</comment>
<evidence type="ECO:0000256" key="6">
    <source>
        <dbReference type="ARBA" id="ARBA00023239"/>
    </source>
</evidence>
<dbReference type="InterPro" id="IPR008930">
    <property type="entry name" value="Terpenoid_cyclase/PrenylTrfase"/>
</dbReference>
<keyword evidence="5" id="KW-0413">Isomerase</keyword>
<dbReference type="InterPro" id="IPR050148">
    <property type="entry name" value="Terpene_synthase-like"/>
</dbReference>
<reference evidence="7" key="2">
    <citation type="submission" date="2020-02" db="EMBL/GenBank/DDBJ databases">
        <title>Identification and distribution of gene clusters putatively required for synthesis of sphingolipid metabolism inhibitors in phylogenetically diverse species of the filamentous fungus Fusarium.</title>
        <authorList>
            <person name="Kim H.-S."/>
            <person name="Busman M."/>
            <person name="Brown D.W."/>
            <person name="Divon H."/>
            <person name="Uhlig S."/>
            <person name="Proctor R.H."/>
        </authorList>
    </citation>
    <scope>NUCLEOTIDE SEQUENCE</scope>
    <source>
        <strain evidence="7">NRRL 25174</strain>
    </source>
</reference>
<keyword evidence="4" id="KW-0460">Magnesium</keyword>
<organism evidence="7 8">
    <name type="scientific">Fusarium beomiforme</name>
    <dbReference type="NCBI Taxonomy" id="44412"/>
    <lineage>
        <taxon>Eukaryota</taxon>
        <taxon>Fungi</taxon>
        <taxon>Dikarya</taxon>
        <taxon>Ascomycota</taxon>
        <taxon>Pezizomycotina</taxon>
        <taxon>Sordariomycetes</taxon>
        <taxon>Hypocreomycetidae</taxon>
        <taxon>Hypocreales</taxon>
        <taxon>Nectriaceae</taxon>
        <taxon>Fusarium</taxon>
        <taxon>Fusarium burgessii species complex</taxon>
    </lineage>
</organism>
<name>A0A9P5AN56_9HYPO</name>
<dbReference type="PIRSF" id="PIRSF036498">
    <property type="entry name" value="Ent-kaurene_synthase_fungi"/>
    <property type="match status" value="1"/>
</dbReference>
<evidence type="ECO:0000313" key="8">
    <source>
        <dbReference type="Proteomes" id="UP000730481"/>
    </source>
</evidence>
<keyword evidence="6" id="KW-0456">Lyase</keyword>
<dbReference type="Proteomes" id="UP000730481">
    <property type="component" value="Unassembled WGS sequence"/>
</dbReference>
<keyword evidence="8" id="KW-1185">Reference proteome</keyword>
<evidence type="ECO:0000256" key="3">
    <source>
        <dbReference type="ARBA" id="ARBA00022723"/>
    </source>
</evidence>
<gene>
    <name evidence="7" type="ORF">FBEOM_4471</name>
</gene>
<dbReference type="PANTHER" id="PTHR31739">
    <property type="entry name" value="ENT-COPALYL DIPHOSPHATE SYNTHASE, CHLOROPLASTIC"/>
    <property type="match status" value="1"/>
</dbReference>
<comment type="similarity">
    <text evidence="2">Belongs to the terpene synthase family.</text>
</comment>
<evidence type="ECO:0000313" key="7">
    <source>
        <dbReference type="EMBL" id="KAF4341569.1"/>
    </source>
</evidence>
<accession>A0A9P5AN56</accession>
<reference evidence="7" key="1">
    <citation type="journal article" date="2017" name="Mycologia">
        <title>Fusarium algeriense, sp. nov., a novel toxigenic crown rot pathogen of durum wheat from Algeria is nested in the Fusarium burgessii species complex.</title>
        <authorList>
            <person name="Laraba I."/>
            <person name="Keddad A."/>
            <person name="Boureghda H."/>
            <person name="Abdallah N."/>
            <person name="Vaughan M.M."/>
            <person name="Proctor R.H."/>
            <person name="Busman M."/>
            <person name="O'Donnell K."/>
        </authorList>
    </citation>
    <scope>NUCLEOTIDE SEQUENCE</scope>
    <source>
        <strain evidence="7">NRRL 25174</strain>
    </source>
</reference>
<dbReference type="InterPro" id="IPR017057">
    <property type="entry name" value="Ent-kaurene_synthase_fun"/>
</dbReference>
<comment type="caution">
    <text evidence="7">The sequence shown here is derived from an EMBL/GenBank/DDBJ whole genome shotgun (WGS) entry which is preliminary data.</text>
</comment>
<proteinExistence type="inferred from homology"/>
<dbReference type="SUPFAM" id="SSF48239">
    <property type="entry name" value="Terpenoid cyclases/Protein prenyltransferases"/>
    <property type="match status" value="2"/>
</dbReference>
<dbReference type="GO" id="GO:0016853">
    <property type="term" value="F:isomerase activity"/>
    <property type="evidence" value="ECO:0007669"/>
    <property type="project" value="UniProtKB-KW"/>
</dbReference>
<dbReference type="PANTHER" id="PTHR31739:SF25">
    <property type="entry name" value="(E,E)-GERANYLLINALOOL SYNTHASE"/>
    <property type="match status" value="1"/>
</dbReference>
<dbReference type="AlphaFoldDB" id="A0A9P5AN56"/>
<dbReference type="EMBL" id="PVQB02000188">
    <property type="protein sequence ID" value="KAF4341569.1"/>
    <property type="molecule type" value="Genomic_DNA"/>
</dbReference>
<evidence type="ECO:0000256" key="2">
    <source>
        <dbReference type="ARBA" id="ARBA00006333"/>
    </source>
</evidence>
<evidence type="ECO:0000256" key="4">
    <source>
        <dbReference type="ARBA" id="ARBA00022842"/>
    </source>
</evidence>
<evidence type="ECO:0000256" key="5">
    <source>
        <dbReference type="ARBA" id="ARBA00023235"/>
    </source>
</evidence>
<dbReference type="Gene3D" id="1.50.10.160">
    <property type="match status" value="1"/>
</dbReference>
<dbReference type="OrthoDB" id="2343925at2759"/>
<protein>
    <submittedName>
        <fullName evidence="7">Ent-kaur-16-ene synthase</fullName>
    </submittedName>
</protein>
<dbReference type="GO" id="GO:0000287">
    <property type="term" value="F:magnesium ion binding"/>
    <property type="evidence" value="ECO:0007669"/>
    <property type="project" value="TreeGrafter"/>
</dbReference>
<dbReference type="Gene3D" id="1.50.10.20">
    <property type="match status" value="1"/>
</dbReference>
<evidence type="ECO:0000256" key="1">
    <source>
        <dbReference type="ARBA" id="ARBA00001946"/>
    </source>
</evidence>
<dbReference type="GO" id="GO:0010333">
    <property type="term" value="F:terpene synthase activity"/>
    <property type="evidence" value="ECO:0007669"/>
    <property type="project" value="InterPro"/>
</dbReference>